<dbReference type="AlphaFoldDB" id="A0A433T7X5"/>
<evidence type="ECO:0000256" key="1">
    <source>
        <dbReference type="SAM" id="MobiDB-lite"/>
    </source>
</evidence>
<comment type="caution">
    <text evidence="2">The sequence shown here is derived from an EMBL/GenBank/DDBJ whole genome shotgun (WGS) entry which is preliminary data.</text>
</comment>
<name>A0A433T7X5_ELYCH</name>
<feature type="region of interest" description="Disordered" evidence="1">
    <location>
        <begin position="186"/>
        <end position="214"/>
    </location>
</feature>
<proteinExistence type="predicted"/>
<accession>A0A433T7X5</accession>
<sequence length="239" mass="24957">MVLTSLPLLKRIRKKCGLKCKSICCMKNTRTESSSADNYGTISETTTISRAASAAAIATTATTSETRTVSTSTSCPDLTTVEIPRPPAYSELFNSWFETLVARSRSVNPSPGGGSASNPGVSDSNPASQRAASRPRAIFTVVVNPVPAAPMPESSGDTGNPQSPLGPPPRYEEIVLDLISQPGRYVEYPDLPPPPYDASFAEAGGPSVSGGSPRTVIVVNDMRTESGSAIARPPAQSDA</sequence>
<reference evidence="2 3" key="1">
    <citation type="submission" date="2019-01" db="EMBL/GenBank/DDBJ databases">
        <title>A draft genome assembly of the solar-powered sea slug Elysia chlorotica.</title>
        <authorList>
            <person name="Cai H."/>
            <person name="Li Q."/>
            <person name="Fang X."/>
            <person name="Li J."/>
            <person name="Curtis N.E."/>
            <person name="Altenburger A."/>
            <person name="Shibata T."/>
            <person name="Feng M."/>
            <person name="Maeda T."/>
            <person name="Schwartz J.A."/>
            <person name="Shigenobu S."/>
            <person name="Lundholm N."/>
            <person name="Nishiyama T."/>
            <person name="Yang H."/>
            <person name="Hasebe M."/>
            <person name="Li S."/>
            <person name="Pierce S.K."/>
            <person name="Wang J."/>
        </authorList>
    </citation>
    <scope>NUCLEOTIDE SEQUENCE [LARGE SCALE GENOMIC DNA]</scope>
    <source>
        <strain evidence="2">EC2010</strain>
        <tissue evidence="2">Whole organism of an adult</tissue>
    </source>
</reference>
<keyword evidence="3" id="KW-1185">Reference proteome</keyword>
<organism evidence="2 3">
    <name type="scientific">Elysia chlorotica</name>
    <name type="common">Eastern emerald elysia</name>
    <name type="synonym">Sea slug</name>
    <dbReference type="NCBI Taxonomy" id="188477"/>
    <lineage>
        <taxon>Eukaryota</taxon>
        <taxon>Metazoa</taxon>
        <taxon>Spiralia</taxon>
        <taxon>Lophotrochozoa</taxon>
        <taxon>Mollusca</taxon>
        <taxon>Gastropoda</taxon>
        <taxon>Heterobranchia</taxon>
        <taxon>Euthyneura</taxon>
        <taxon>Panpulmonata</taxon>
        <taxon>Sacoglossa</taxon>
        <taxon>Placobranchoidea</taxon>
        <taxon>Plakobranchidae</taxon>
        <taxon>Elysia</taxon>
    </lineage>
</organism>
<evidence type="ECO:0000313" key="2">
    <source>
        <dbReference type="EMBL" id="RUS77689.1"/>
    </source>
</evidence>
<feature type="region of interest" description="Disordered" evidence="1">
    <location>
        <begin position="106"/>
        <end position="135"/>
    </location>
</feature>
<feature type="region of interest" description="Disordered" evidence="1">
    <location>
        <begin position="148"/>
        <end position="170"/>
    </location>
</feature>
<protein>
    <submittedName>
        <fullName evidence="2">Uncharacterized protein</fullName>
    </submittedName>
</protein>
<evidence type="ECO:0000313" key="3">
    <source>
        <dbReference type="Proteomes" id="UP000271974"/>
    </source>
</evidence>
<dbReference type="EMBL" id="RQTK01000560">
    <property type="protein sequence ID" value="RUS77689.1"/>
    <property type="molecule type" value="Genomic_DNA"/>
</dbReference>
<gene>
    <name evidence="2" type="ORF">EGW08_014554</name>
</gene>
<dbReference type="Proteomes" id="UP000271974">
    <property type="component" value="Unassembled WGS sequence"/>
</dbReference>